<comment type="caution">
    <text evidence="1">The sequence shown here is derived from an EMBL/GenBank/DDBJ whole genome shotgun (WGS) entry which is preliminary data.</text>
</comment>
<accession>A0A0F9P623</accession>
<gene>
    <name evidence="1" type="ORF">LCGC14_1254250</name>
</gene>
<name>A0A0F9P623_9ZZZZ</name>
<dbReference type="AlphaFoldDB" id="A0A0F9P623"/>
<organism evidence="1">
    <name type="scientific">marine sediment metagenome</name>
    <dbReference type="NCBI Taxonomy" id="412755"/>
    <lineage>
        <taxon>unclassified sequences</taxon>
        <taxon>metagenomes</taxon>
        <taxon>ecological metagenomes</taxon>
    </lineage>
</organism>
<dbReference type="EMBL" id="LAZR01006900">
    <property type="protein sequence ID" value="KKM88882.1"/>
    <property type="molecule type" value="Genomic_DNA"/>
</dbReference>
<reference evidence="1" key="1">
    <citation type="journal article" date="2015" name="Nature">
        <title>Complex archaea that bridge the gap between prokaryotes and eukaryotes.</title>
        <authorList>
            <person name="Spang A."/>
            <person name="Saw J.H."/>
            <person name="Jorgensen S.L."/>
            <person name="Zaremba-Niedzwiedzka K."/>
            <person name="Martijn J."/>
            <person name="Lind A.E."/>
            <person name="van Eijk R."/>
            <person name="Schleper C."/>
            <person name="Guy L."/>
            <person name="Ettema T.J."/>
        </authorList>
    </citation>
    <scope>NUCLEOTIDE SEQUENCE</scope>
</reference>
<protein>
    <submittedName>
        <fullName evidence="1">Uncharacterized protein</fullName>
    </submittedName>
</protein>
<evidence type="ECO:0000313" key="1">
    <source>
        <dbReference type="EMBL" id="KKM88882.1"/>
    </source>
</evidence>
<sequence length="195" mass="22563">MTAERQEELKRIYRKAVRNADQRETEHQWALYLAALWLEDGDLRIFADLRRRPRMNGARLDQELMAGTKPPREVFHQIRERCEDLYATQLNRYGLATIDITDAAYRRMTRRMGLEVLQAFQGVDAADKPAVCVAMAKTWHQFVRRLHAQHGLPTVRAMKRAMSNESDAEKGVVESDDFQTTMTRAEEAAWEAVVA</sequence>
<proteinExistence type="predicted"/>